<evidence type="ECO:0000256" key="3">
    <source>
        <dbReference type="ARBA" id="ARBA00022840"/>
    </source>
</evidence>
<comment type="similarity">
    <text evidence="1">Belongs to the heat shock protein 70 family.</text>
</comment>
<evidence type="ECO:0000313" key="4">
    <source>
        <dbReference type="EMBL" id="KAH3886643.1"/>
    </source>
</evidence>
<organism evidence="4 5">
    <name type="scientific">Dreissena polymorpha</name>
    <name type="common">Zebra mussel</name>
    <name type="synonym">Mytilus polymorpha</name>
    <dbReference type="NCBI Taxonomy" id="45954"/>
    <lineage>
        <taxon>Eukaryota</taxon>
        <taxon>Metazoa</taxon>
        <taxon>Spiralia</taxon>
        <taxon>Lophotrochozoa</taxon>
        <taxon>Mollusca</taxon>
        <taxon>Bivalvia</taxon>
        <taxon>Autobranchia</taxon>
        <taxon>Heteroconchia</taxon>
        <taxon>Euheterodonta</taxon>
        <taxon>Imparidentia</taxon>
        <taxon>Neoheterodontei</taxon>
        <taxon>Myida</taxon>
        <taxon>Dreissenoidea</taxon>
        <taxon>Dreissenidae</taxon>
        <taxon>Dreissena</taxon>
    </lineage>
</organism>
<keyword evidence="3" id="KW-0067">ATP-binding</keyword>
<dbReference type="Proteomes" id="UP000828390">
    <property type="component" value="Unassembled WGS sequence"/>
</dbReference>
<accession>A0A9D4N2F6</accession>
<keyword evidence="2" id="KW-0547">Nucleotide-binding</keyword>
<dbReference type="PANTHER" id="PTHR14187:SF5">
    <property type="entry name" value="HEAT SHOCK 70 KDA PROTEIN 12A"/>
    <property type="match status" value="1"/>
</dbReference>
<dbReference type="InterPro" id="IPR043129">
    <property type="entry name" value="ATPase_NBD"/>
</dbReference>
<dbReference type="OrthoDB" id="2963168at2759"/>
<evidence type="ECO:0000256" key="1">
    <source>
        <dbReference type="ARBA" id="ARBA00007381"/>
    </source>
</evidence>
<dbReference type="PANTHER" id="PTHR14187">
    <property type="entry name" value="ALPHA KINASE/ELONGATION FACTOR 2 KINASE"/>
    <property type="match status" value="1"/>
</dbReference>
<dbReference type="GO" id="GO:0140662">
    <property type="term" value="F:ATP-dependent protein folding chaperone"/>
    <property type="evidence" value="ECO:0007669"/>
    <property type="project" value="InterPro"/>
</dbReference>
<evidence type="ECO:0008006" key="6">
    <source>
        <dbReference type="Google" id="ProtNLM"/>
    </source>
</evidence>
<proteinExistence type="inferred from homology"/>
<keyword evidence="5" id="KW-1185">Reference proteome</keyword>
<protein>
    <recommendedName>
        <fullName evidence="6">Heat shock 70 kDa protein 12A</fullName>
    </recommendedName>
</protein>
<sequence length="455" mass="51129">MTLFIKALHDDFLERNPTARNTENVLWVLTVPAIWSEKAKQFMRKAAEKAGIPRKHLLLASEPESAAIYCLNLPIEQQAAMNNIGRPGHCFLTVDLGGGTADLSAVQVQDDGLLRELCGEQGNMVGGQSVNEAFFQACNDSFEGKEWTAKFSMATPFEMMTIEHEFEKSKLAIGSEEQDEKIRLNLPKSIRDSLRANTIKLKPGAPIAITKDEELQFKTSYIKEQLFDQTCKLINRVIDKVLERQSGIQTVVLVGGFAESHIVQHRIQKLLQQKYPSVKVVVPTSPFRAVLMGAVLYGHDMFIFRSRISRATYGVETNVLFDETKHDQSKKWFYEEKGEYYCKDVFDVHVEKGQSVILNEQTGGKTYVPIFESQTQISLNLIESYDPGPTGDQFMYTSQPSCKKVGEITVELTNTHVPVAEREVCVKMIYGGTQLSVIATESTTGQEYNAEIDFN</sequence>
<name>A0A9D4N2F6_DREPO</name>
<dbReference type="SUPFAM" id="SSF53067">
    <property type="entry name" value="Actin-like ATPase domain"/>
    <property type="match status" value="2"/>
</dbReference>
<dbReference type="GO" id="GO:0005524">
    <property type="term" value="F:ATP binding"/>
    <property type="evidence" value="ECO:0007669"/>
    <property type="project" value="UniProtKB-KW"/>
</dbReference>
<dbReference type="Pfam" id="PF00012">
    <property type="entry name" value="HSP70"/>
    <property type="match status" value="1"/>
</dbReference>
<evidence type="ECO:0000256" key="2">
    <source>
        <dbReference type="ARBA" id="ARBA00022741"/>
    </source>
</evidence>
<gene>
    <name evidence="4" type="ORF">DPMN_010655</name>
</gene>
<comment type="caution">
    <text evidence="4">The sequence shown here is derived from an EMBL/GenBank/DDBJ whole genome shotgun (WGS) entry which is preliminary data.</text>
</comment>
<dbReference type="InterPro" id="IPR013126">
    <property type="entry name" value="Hsp_70_fam"/>
</dbReference>
<dbReference type="Gene3D" id="3.30.420.40">
    <property type="match status" value="2"/>
</dbReference>
<evidence type="ECO:0000313" key="5">
    <source>
        <dbReference type="Proteomes" id="UP000828390"/>
    </source>
</evidence>
<reference evidence="4" key="2">
    <citation type="submission" date="2020-11" db="EMBL/GenBank/DDBJ databases">
        <authorList>
            <person name="McCartney M.A."/>
            <person name="Auch B."/>
            <person name="Kono T."/>
            <person name="Mallez S."/>
            <person name="Becker A."/>
            <person name="Gohl D.M."/>
            <person name="Silverstein K.A.T."/>
            <person name="Koren S."/>
            <person name="Bechman K.B."/>
            <person name="Herman A."/>
            <person name="Abrahante J.E."/>
            <person name="Garbe J."/>
        </authorList>
    </citation>
    <scope>NUCLEOTIDE SEQUENCE</scope>
    <source>
        <strain evidence="4">Duluth1</strain>
        <tissue evidence="4">Whole animal</tissue>
    </source>
</reference>
<dbReference type="Gene3D" id="3.90.640.10">
    <property type="entry name" value="Actin, Chain A, domain 4"/>
    <property type="match status" value="1"/>
</dbReference>
<reference evidence="4" key="1">
    <citation type="journal article" date="2019" name="bioRxiv">
        <title>The Genome of the Zebra Mussel, Dreissena polymorpha: A Resource for Invasive Species Research.</title>
        <authorList>
            <person name="McCartney M.A."/>
            <person name="Auch B."/>
            <person name="Kono T."/>
            <person name="Mallez S."/>
            <person name="Zhang Y."/>
            <person name="Obille A."/>
            <person name="Becker A."/>
            <person name="Abrahante J.E."/>
            <person name="Garbe J."/>
            <person name="Badalamenti J.P."/>
            <person name="Herman A."/>
            <person name="Mangelson H."/>
            <person name="Liachko I."/>
            <person name="Sullivan S."/>
            <person name="Sone E.D."/>
            <person name="Koren S."/>
            <person name="Silverstein K.A.T."/>
            <person name="Beckman K.B."/>
            <person name="Gohl D.M."/>
        </authorList>
    </citation>
    <scope>NUCLEOTIDE SEQUENCE</scope>
    <source>
        <strain evidence="4">Duluth1</strain>
        <tissue evidence="4">Whole animal</tissue>
    </source>
</reference>
<dbReference type="AlphaFoldDB" id="A0A9D4N2F6"/>
<dbReference type="EMBL" id="JAIWYP010000001">
    <property type="protein sequence ID" value="KAH3886643.1"/>
    <property type="molecule type" value="Genomic_DNA"/>
</dbReference>